<organism evidence="2 3">
    <name type="scientific">Xylella fastidiosa (strain 9a5c)</name>
    <dbReference type="NCBI Taxonomy" id="160492"/>
    <lineage>
        <taxon>Bacteria</taxon>
        <taxon>Pseudomonadati</taxon>
        <taxon>Pseudomonadota</taxon>
        <taxon>Gammaproteobacteria</taxon>
        <taxon>Lysobacterales</taxon>
        <taxon>Lysobacteraceae</taxon>
        <taxon>Xylella</taxon>
    </lineage>
</organism>
<accession>Q9PAU6</accession>
<dbReference type="EMBL" id="AE003849">
    <property type="protein sequence ID" value="AAF85198.1"/>
    <property type="molecule type" value="Genomic_DNA"/>
</dbReference>
<evidence type="ECO:0000313" key="3">
    <source>
        <dbReference type="Proteomes" id="UP000000812"/>
    </source>
</evidence>
<dbReference type="AlphaFoldDB" id="Q9PAU6"/>
<evidence type="ECO:0000256" key="1">
    <source>
        <dbReference type="SAM" id="MobiDB-lite"/>
    </source>
</evidence>
<gene>
    <name evidence="2" type="ordered locus">XF_2399</name>
</gene>
<evidence type="ECO:0000313" key="2">
    <source>
        <dbReference type="EMBL" id="AAF85198.1"/>
    </source>
</evidence>
<proteinExistence type="predicted"/>
<sequence length="81" mass="8674">MPINTTTASHKTHRPPCQHTCNDASNTATATTPTAQTPPTPSPLKDSRASPLAHLTACLHPPPTKQHIHTAHTVPPYITKK</sequence>
<feature type="region of interest" description="Disordered" evidence="1">
    <location>
        <begin position="1"/>
        <end position="81"/>
    </location>
</feature>
<dbReference type="KEGG" id="xfa:XF_2399"/>
<dbReference type="STRING" id="160492.XF_2399"/>
<name>Q9PAU6_XYLFA</name>
<reference evidence="2 3" key="1">
    <citation type="journal article" date="2000" name="Nature">
        <title>The genome sequence of the plant pathogen Xylella fastidiosa.</title>
        <authorList>
            <person name="Simpson A.J."/>
            <person name="Reinach F.C."/>
            <person name="Arruda P."/>
            <person name="Abreu F.A."/>
            <person name="Acencio M."/>
            <person name="Alvarenga R."/>
            <person name="Alves L.M."/>
            <person name="Araya J.E."/>
            <person name="Baia G.S."/>
            <person name="Baptista C.S."/>
            <person name="Barros M.H."/>
            <person name="Bonaccorsi E.D."/>
            <person name="Bordin S."/>
            <person name="Bove J.M."/>
            <person name="Briones M.R."/>
            <person name="Bueno M.R."/>
            <person name="Camargo A.A."/>
            <person name="Camargo L.E."/>
            <person name="Carraro D.M."/>
            <person name="Carrer H."/>
            <person name="Colauto N.B."/>
            <person name="Colombo C."/>
            <person name="Costa F.F."/>
            <person name="Costa M.C."/>
            <person name="Costa-Neto C.M."/>
            <person name="Coutinho L.L."/>
            <person name="Cristofani M."/>
            <person name="Dias-Neto E."/>
            <person name="Docena C."/>
            <person name="El-Dorry H."/>
            <person name="Facincani A.P."/>
            <person name="Ferreira A.J."/>
            <person name="Ferreira V.C."/>
            <person name="Ferro J.A."/>
            <person name="Fraga J.S."/>
            <person name="Franca S.C."/>
            <person name="Franco M.C."/>
            <person name="Frohme M."/>
            <person name="Furlan L.R."/>
            <person name="Garnier M."/>
            <person name="Goldman G.H."/>
            <person name="Goldman M.H."/>
            <person name="Gomes S.L."/>
            <person name="Gruber A."/>
            <person name="Ho P.L."/>
            <person name="Hoheisel J.D."/>
            <person name="Junqueira M.L."/>
            <person name="Kemper E.L."/>
            <person name="Kitajima J.P."/>
            <person name="Krieger J.E."/>
            <person name="Kuramae E.E."/>
            <person name="Laigret F."/>
            <person name="Lambais M.R."/>
            <person name="Leite L.C."/>
            <person name="Lemos E.G."/>
            <person name="Lemos M.V."/>
            <person name="Lopes S.A."/>
            <person name="Lopes C.R."/>
            <person name="Machado J.A."/>
            <person name="Machado M.A."/>
            <person name="Madeira A.M."/>
            <person name="Madeira H.M."/>
            <person name="Marino C.L."/>
            <person name="Marques M.V."/>
            <person name="Martins E.A."/>
            <person name="Martins E.M."/>
            <person name="Matsukuma A.Y."/>
            <person name="Menck C.F."/>
            <person name="Miracca E.C."/>
            <person name="Miyaki C.Y."/>
            <person name="Monteriro-Vitorello C.B."/>
            <person name="Moon D.H."/>
            <person name="Nagai M.A."/>
            <person name="Nascimento A.L."/>
            <person name="Netto L.E."/>
            <person name="Nhani A.Jr."/>
            <person name="Nobrega F.G."/>
            <person name="Nunes L.R."/>
            <person name="Oliveira M.A."/>
            <person name="de Oliveira M.C."/>
            <person name="de Oliveira R.C."/>
            <person name="Palmieri D.A."/>
            <person name="Paris A."/>
            <person name="Peixoto B.R."/>
            <person name="Pereira G.A."/>
            <person name="Pereira H.A.Jr."/>
            <person name="Pesquero J.B."/>
            <person name="Quaggio R.B."/>
            <person name="Roberto P.G."/>
            <person name="Rodrigues V."/>
            <person name="de M Rosa A.J."/>
            <person name="de Rosa V.E.Jr."/>
            <person name="de Sa R.G."/>
            <person name="Santelli R.V."/>
            <person name="Sawasaki H.E."/>
            <person name="da Silva A.C."/>
            <person name="da Silva A.M."/>
            <person name="da Silva F.R."/>
            <person name="da Silva W.A.Jr."/>
            <person name="da Silveira J.F."/>
            <person name="Silvestri M.L."/>
            <person name="Siqueira W.J."/>
            <person name="de Souza A.A."/>
            <person name="de Souza A.P."/>
            <person name="Terenzi M.F."/>
            <person name="Truffi D."/>
            <person name="Tsai S.M."/>
            <person name="Tsuhako M.H."/>
            <person name="Vallada H."/>
            <person name="Van Sluys M.A."/>
            <person name="Verjovski-Almeida S."/>
            <person name="Vettore A.L."/>
            <person name="Zago M.A."/>
            <person name="Zatz M."/>
            <person name="Meidanis J."/>
            <person name="Setubal J.C."/>
        </authorList>
    </citation>
    <scope>NUCLEOTIDE SEQUENCE [LARGE SCALE GENOMIC DNA]</scope>
    <source>
        <strain evidence="2 3">9a5c</strain>
    </source>
</reference>
<dbReference type="Proteomes" id="UP000000812">
    <property type="component" value="Chromosome"/>
</dbReference>
<dbReference type="HOGENOM" id="CLU_2573121_0_0_6"/>
<protein>
    <submittedName>
        <fullName evidence="2">Uncharacterized protein</fullName>
    </submittedName>
</protein>
<dbReference type="PIR" id="G82561">
    <property type="entry name" value="G82561"/>
</dbReference>